<protein>
    <submittedName>
        <fullName evidence="1">Uncharacterized protein</fullName>
    </submittedName>
</protein>
<name>E1X3Z0_HALMS</name>
<dbReference type="RefSeq" id="WP_014243118.1">
    <property type="nucleotide sequence ID" value="NC_016620.1"/>
</dbReference>
<reference evidence="2" key="1">
    <citation type="journal article" date="2013" name="ISME J.">
        <title>A small predatory core genome in the divergent marine Bacteriovorax marinus SJ and the terrestrial Bdellovibrio bacteriovorus.</title>
        <authorList>
            <person name="Crossman L.C."/>
            <person name="Chen H."/>
            <person name="Cerdeno-Tarraga A.M."/>
            <person name="Brooks K."/>
            <person name="Quail M.A."/>
            <person name="Pineiro S.A."/>
            <person name="Hobley L."/>
            <person name="Sockett R.E."/>
            <person name="Bentley S.D."/>
            <person name="Parkhill J."/>
            <person name="Williams H.N."/>
            <person name="Stine O.C."/>
        </authorList>
    </citation>
    <scope>NUCLEOTIDE SEQUENCE [LARGE SCALE GENOMIC DNA]</scope>
    <source>
        <strain evidence="2">ATCC BAA-682 / DSM 15412 / SJ</strain>
    </source>
</reference>
<dbReference type="AlphaFoldDB" id="E1X3Z0"/>
<dbReference type="HOGENOM" id="CLU_2666013_0_0_7"/>
<dbReference type="STRING" id="862908.BMS_0413"/>
<dbReference type="EMBL" id="FQ312005">
    <property type="protein sequence ID" value="CBW25330.1"/>
    <property type="molecule type" value="Genomic_DNA"/>
</dbReference>
<gene>
    <name evidence="1" type="ordered locus">BMS_0413</name>
</gene>
<dbReference type="Proteomes" id="UP000008963">
    <property type="component" value="Chromosome"/>
</dbReference>
<sequence>MTTQNTQAQSEVLFQKVGNTWYVFTEVNEEVIYSAMPEGMDPRETKLELYEIIEDHMDKVVQYYNKSKRNPEIAA</sequence>
<evidence type="ECO:0000313" key="2">
    <source>
        <dbReference type="Proteomes" id="UP000008963"/>
    </source>
</evidence>
<dbReference type="PATRIC" id="fig|862908.3.peg.396"/>
<organism evidence="1 2">
    <name type="scientific">Halobacteriovorax marinus (strain ATCC BAA-682 / DSM 15412 / SJ)</name>
    <name type="common">Bacteriovorax marinus</name>
    <dbReference type="NCBI Taxonomy" id="862908"/>
    <lineage>
        <taxon>Bacteria</taxon>
        <taxon>Pseudomonadati</taxon>
        <taxon>Bdellovibrionota</taxon>
        <taxon>Bacteriovoracia</taxon>
        <taxon>Bacteriovoracales</taxon>
        <taxon>Halobacteriovoraceae</taxon>
        <taxon>Halobacteriovorax</taxon>
    </lineage>
</organism>
<evidence type="ECO:0000313" key="1">
    <source>
        <dbReference type="EMBL" id="CBW25330.1"/>
    </source>
</evidence>
<proteinExistence type="predicted"/>
<dbReference type="OrthoDB" id="5296191at2"/>
<accession>E1X3Z0</accession>
<dbReference type="KEGG" id="bmx:BMS_0413"/>
<keyword evidence="2" id="KW-1185">Reference proteome</keyword>